<proteinExistence type="predicted"/>
<dbReference type="Pfam" id="PF05050">
    <property type="entry name" value="Methyltransf_21"/>
    <property type="match status" value="1"/>
</dbReference>
<accession>A0A9X9X699</accession>
<gene>
    <name evidence="3" type="ORF">GXW74_01950</name>
</gene>
<dbReference type="PANTHER" id="PTHR34203:SF15">
    <property type="entry name" value="SLL1173 PROTEIN"/>
    <property type="match status" value="1"/>
</dbReference>
<dbReference type="Proteomes" id="UP001138709">
    <property type="component" value="Unassembled WGS sequence"/>
</dbReference>
<dbReference type="EMBL" id="JAAEDL010000001">
    <property type="protein sequence ID" value="MBR0679235.1"/>
    <property type="molecule type" value="Genomic_DNA"/>
</dbReference>
<feature type="domain" description="Methyltransferase FkbM" evidence="2">
    <location>
        <begin position="106"/>
        <end position="246"/>
    </location>
</feature>
<dbReference type="InterPro" id="IPR006342">
    <property type="entry name" value="FkbM_mtfrase"/>
</dbReference>
<feature type="transmembrane region" description="Helical" evidence="1">
    <location>
        <begin position="12"/>
        <end position="31"/>
    </location>
</feature>
<keyword evidence="4" id="KW-1185">Reference proteome</keyword>
<protein>
    <submittedName>
        <fullName evidence="3">FkbM family methyltransferase</fullName>
    </submittedName>
</protein>
<dbReference type="RefSeq" id="WP_211844576.1">
    <property type="nucleotide sequence ID" value="NZ_JAAEDL010000001.1"/>
</dbReference>
<dbReference type="Gene3D" id="3.40.50.150">
    <property type="entry name" value="Vaccinia Virus protein VP39"/>
    <property type="match status" value="1"/>
</dbReference>
<reference evidence="3" key="2">
    <citation type="journal article" date="2021" name="Syst. Appl. Microbiol.">
        <title>Roseomonas hellenica sp. nov., isolated from roots of wild-growing Alkanna tinctoria.</title>
        <authorList>
            <person name="Rat A."/>
            <person name="Naranjo H.D."/>
            <person name="Lebbe L."/>
            <person name="Cnockaert M."/>
            <person name="Krigas N."/>
            <person name="Grigoriadou K."/>
            <person name="Maloupa E."/>
            <person name="Willems A."/>
        </authorList>
    </citation>
    <scope>NUCLEOTIDE SEQUENCE</scope>
    <source>
        <strain evidence="3">LMG 31228</strain>
    </source>
</reference>
<evidence type="ECO:0000313" key="4">
    <source>
        <dbReference type="Proteomes" id="UP001138709"/>
    </source>
</evidence>
<dbReference type="SUPFAM" id="SSF53335">
    <property type="entry name" value="S-adenosyl-L-methionine-dependent methyltransferases"/>
    <property type="match status" value="1"/>
</dbReference>
<dbReference type="GO" id="GO:0032259">
    <property type="term" value="P:methylation"/>
    <property type="evidence" value="ECO:0007669"/>
    <property type="project" value="UniProtKB-KW"/>
</dbReference>
<evidence type="ECO:0000313" key="3">
    <source>
        <dbReference type="EMBL" id="MBR0679235.1"/>
    </source>
</evidence>
<keyword evidence="1" id="KW-0472">Membrane</keyword>
<dbReference type="NCBIfam" id="TIGR01444">
    <property type="entry name" value="fkbM_fam"/>
    <property type="match status" value="1"/>
</dbReference>
<sequence>MIRSIWWGKRVGMLAGLVEALGLAGTAALIWRNYRSNPGRVIRVRLRGTREDILLRARTSDFHTFCQIFALREYDFENFEDVRQSAFVREAYEEDVRAGGTPLIIDAGGNIGLAAIWFARRFPQARIVSLEPEGANFELLRRNTAGHPNITPLRMALWAEKERVCLRNPGAEPWAFQVGRGPGAGTEVSFEALGVSDILRQEKHERILIAKIDVEGAESEIFAKNTEWIDRARLLIVELHDHLIPFTRTSRSFYRAISGIDAEVVNMGENAFVFTGMPDHREAVACVAGAPATARVPSVAYAAR</sequence>
<dbReference type="PANTHER" id="PTHR34203">
    <property type="entry name" value="METHYLTRANSFERASE, FKBM FAMILY PROTEIN"/>
    <property type="match status" value="1"/>
</dbReference>
<keyword evidence="3" id="KW-0489">Methyltransferase</keyword>
<keyword evidence="1" id="KW-0812">Transmembrane</keyword>
<organism evidence="3 4">
    <name type="scientific">Neoroseomonas eburnea</name>
    <dbReference type="NCBI Taxonomy" id="1346889"/>
    <lineage>
        <taxon>Bacteria</taxon>
        <taxon>Pseudomonadati</taxon>
        <taxon>Pseudomonadota</taxon>
        <taxon>Alphaproteobacteria</taxon>
        <taxon>Acetobacterales</taxon>
        <taxon>Acetobacteraceae</taxon>
        <taxon>Neoroseomonas</taxon>
    </lineage>
</organism>
<dbReference type="GO" id="GO:0008168">
    <property type="term" value="F:methyltransferase activity"/>
    <property type="evidence" value="ECO:0007669"/>
    <property type="project" value="UniProtKB-KW"/>
</dbReference>
<dbReference type="InterPro" id="IPR029063">
    <property type="entry name" value="SAM-dependent_MTases_sf"/>
</dbReference>
<comment type="caution">
    <text evidence="3">The sequence shown here is derived from an EMBL/GenBank/DDBJ whole genome shotgun (WGS) entry which is preliminary data.</text>
</comment>
<keyword evidence="1" id="KW-1133">Transmembrane helix</keyword>
<keyword evidence="3" id="KW-0808">Transferase</keyword>
<evidence type="ECO:0000259" key="2">
    <source>
        <dbReference type="Pfam" id="PF05050"/>
    </source>
</evidence>
<dbReference type="AlphaFoldDB" id="A0A9X9X699"/>
<name>A0A9X9X699_9PROT</name>
<reference evidence="3" key="1">
    <citation type="submission" date="2020-01" db="EMBL/GenBank/DDBJ databases">
        <authorList>
            <person name="Rat A."/>
        </authorList>
    </citation>
    <scope>NUCLEOTIDE SEQUENCE</scope>
    <source>
        <strain evidence="3">LMG 31228</strain>
    </source>
</reference>
<evidence type="ECO:0000256" key="1">
    <source>
        <dbReference type="SAM" id="Phobius"/>
    </source>
</evidence>
<dbReference type="InterPro" id="IPR052514">
    <property type="entry name" value="SAM-dependent_MTase"/>
</dbReference>